<dbReference type="Proteomes" id="UP000294530">
    <property type="component" value="Unassembled WGS sequence"/>
</dbReference>
<dbReference type="AlphaFoldDB" id="A0A976IKA1"/>
<evidence type="ECO:0000313" key="2">
    <source>
        <dbReference type="Proteomes" id="UP000294530"/>
    </source>
</evidence>
<sequence length="75" mass="8055">MEYGRACGDRGEVLEEVQDGVSVLKFGRPLSAASSQLVKSNISCGLQRANTALHEKKTPIRTVMIACLFASLNST</sequence>
<dbReference type="EMBL" id="SHOA02000001">
    <property type="protein sequence ID" value="TDH73308.1"/>
    <property type="molecule type" value="Genomic_DNA"/>
</dbReference>
<dbReference type="RefSeq" id="XP_067822806.1">
    <property type="nucleotide sequence ID" value="XM_067965454.1"/>
</dbReference>
<proteinExistence type="predicted"/>
<dbReference type="GeneID" id="94351125"/>
<gene>
    <name evidence="1" type="ORF">CCR75_007393</name>
</gene>
<comment type="caution">
    <text evidence="1">The sequence shown here is derived from an EMBL/GenBank/DDBJ whole genome shotgun (WGS) entry which is preliminary data.</text>
</comment>
<name>A0A976IKA1_BRELC</name>
<dbReference type="KEGG" id="blac:94351125"/>
<accession>A0A976IKA1</accession>
<reference evidence="1 2" key="1">
    <citation type="journal article" date="2021" name="Genome Biol.">
        <title>AFLAP: assembly-free linkage analysis pipeline using k-mers from genome sequencing data.</title>
        <authorList>
            <person name="Fletcher K."/>
            <person name="Zhang L."/>
            <person name="Gil J."/>
            <person name="Han R."/>
            <person name="Cavanaugh K."/>
            <person name="Michelmore R."/>
        </authorList>
    </citation>
    <scope>NUCLEOTIDE SEQUENCE [LARGE SCALE GENOMIC DNA]</scope>
    <source>
        <strain evidence="1 2">SF5</strain>
    </source>
</reference>
<protein>
    <submittedName>
        <fullName evidence="1">Uncharacterized protein</fullName>
    </submittedName>
</protein>
<evidence type="ECO:0000313" key="1">
    <source>
        <dbReference type="EMBL" id="TDH73308.1"/>
    </source>
</evidence>
<keyword evidence="2" id="KW-1185">Reference proteome</keyword>
<organism evidence="1 2">
    <name type="scientific">Bremia lactucae</name>
    <name type="common">Lettuce downy mildew</name>
    <dbReference type="NCBI Taxonomy" id="4779"/>
    <lineage>
        <taxon>Eukaryota</taxon>
        <taxon>Sar</taxon>
        <taxon>Stramenopiles</taxon>
        <taxon>Oomycota</taxon>
        <taxon>Peronosporomycetes</taxon>
        <taxon>Peronosporales</taxon>
        <taxon>Peronosporaceae</taxon>
        <taxon>Bremia</taxon>
    </lineage>
</organism>